<feature type="transmembrane region" description="Helical" evidence="1">
    <location>
        <begin position="54"/>
        <end position="73"/>
    </location>
</feature>
<feature type="transmembrane region" description="Helical" evidence="1">
    <location>
        <begin position="23"/>
        <end position="42"/>
    </location>
</feature>
<feature type="transmembrane region" description="Helical" evidence="1">
    <location>
        <begin position="291"/>
        <end position="311"/>
    </location>
</feature>
<feature type="transmembrane region" description="Helical" evidence="1">
    <location>
        <begin position="165"/>
        <end position="189"/>
    </location>
</feature>
<dbReference type="EMBL" id="FZPH01000003">
    <property type="protein sequence ID" value="SNT13386.1"/>
    <property type="molecule type" value="Genomic_DNA"/>
</dbReference>
<keyword evidence="3" id="KW-1185">Reference proteome</keyword>
<evidence type="ECO:0000313" key="3">
    <source>
        <dbReference type="Proteomes" id="UP000198362"/>
    </source>
</evidence>
<accession>A0A239K4N3</accession>
<sequence length="507" mass="53030">MVGVLIRMKWQILRNSFTGTRKATTITGVVAGLAATGCTLWLTISAGPDRAGGALLLTMASWLLGWIVGPMMGGSDPGLRREHLRHVPLTDRQLAVGLLGAALVGVGPVVTLVAGTSLVWYALRLDPAAVPVALLVLPLFVLLLVALSNVVVASVGRLLNSRLSAALMAVPWGVLVCLGAQGWVIIAAITGGPETALPAFIADKLRLAPSGWPVVAVEAAARGDWALVAAVIGGLAGAIALALGAWALLLHRPVEPTVIRGARWRGWRPATAVAAVRGKELRTWGRDLIRIHFLTFALVYVLTYVLLPLLINVTDYLPMAGVFFVTFAVGSCAHLHSSDGTALWQTLLAPGAERADIRGRQRAFLLLVAPPALAMTVAGAIWHGKGDMLPWAVGLLPLVLGAGTGLLVFVSVFLPVRIADPHKRGSNPGSDGAGFSGIVWFVLIAQALLAAPSLALLITGTVRNDDLLRWAATPVSLVLGVALAWGLGRLAIARLTNRGPELLSKLG</sequence>
<dbReference type="OrthoDB" id="2955510at2"/>
<dbReference type="Proteomes" id="UP000198362">
    <property type="component" value="Unassembled WGS sequence"/>
</dbReference>
<feature type="transmembrane region" description="Helical" evidence="1">
    <location>
        <begin position="437"/>
        <end position="458"/>
    </location>
</feature>
<evidence type="ECO:0000313" key="2">
    <source>
        <dbReference type="EMBL" id="SNT13386.1"/>
    </source>
</evidence>
<feature type="transmembrane region" description="Helical" evidence="1">
    <location>
        <begin position="317"/>
        <end position="335"/>
    </location>
</feature>
<organism evidence="2 3">
    <name type="scientific">Asanoa hainanensis</name>
    <dbReference type="NCBI Taxonomy" id="560556"/>
    <lineage>
        <taxon>Bacteria</taxon>
        <taxon>Bacillati</taxon>
        <taxon>Actinomycetota</taxon>
        <taxon>Actinomycetes</taxon>
        <taxon>Micromonosporales</taxon>
        <taxon>Micromonosporaceae</taxon>
        <taxon>Asanoa</taxon>
    </lineage>
</organism>
<gene>
    <name evidence="2" type="ORF">SAMN05421812_103322</name>
</gene>
<keyword evidence="1" id="KW-0472">Membrane</keyword>
<reference evidence="2 3" key="1">
    <citation type="submission" date="2017-06" db="EMBL/GenBank/DDBJ databases">
        <authorList>
            <person name="Kim H.J."/>
            <person name="Triplett B.A."/>
        </authorList>
    </citation>
    <scope>NUCLEOTIDE SEQUENCE [LARGE SCALE GENOMIC DNA]</scope>
    <source>
        <strain evidence="2 3">CGMCC 4.5593</strain>
    </source>
</reference>
<protein>
    <submittedName>
        <fullName evidence="2">ABC-2 type transport system permease protein</fullName>
    </submittedName>
</protein>
<feature type="transmembrane region" description="Helical" evidence="1">
    <location>
        <begin position="363"/>
        <end position="382"/>
    </location>
</feature>
<feature type="transmembrane region" description="Helical" evidence="1">
    <location>
        <begin position="129"/>
        <end position="153"/>
    </location>
</feature>
<feature type="transmembrane region" description="Helical" evidence="1">
    <location>
        <begin position="94"/>
        <end position="123"/>
    </location>
</feature>
<feature type="transmembrane region" description="Helical" evidence="1">
    <location>
        <begin position="225"/>
        <end position="250"/>
    </location>
</feature>
<keyword evidence="1" id="KW-0812">Transmembrane</keyword>
<feature type="transmembrane region" description="Helical" evidence="1">
    <location>
        <begin position="470"/>
        <end position="488"/>
    </location>
</feature>
<keyword evidence="1" id="KW-1133">Transmembrane helix</keyword>
<proteinExistence type="predicted"/>
<evidence type="ECO:0000256" key="1">
    <source>
        <dbReference type="SAM" id="Phobius"/>
    </source>
</evidence>
<dbReference type="AlphaFoldDB" id="A0A239K4N3"/>
<dbReference type="RefSeq" id="WP_089246757.1">
    <property type="nucleotide sequence ID" value="NZ_FZPH01000003.1"/>
</dbReference>
<feature type="transmembrane region" description="Helical" evidence="1">
    <location>
        <begin position="388"/>
        <end position="416"/>
    </location>
</feature>
<name>A0A239K4N3_9ACTN</name>